<gene>
    <name evidence="2" type="ORF">ACFPU1_04180</name>
</gene>
<comment type="caution">
    <text evidence="2">The sequence shown here is derived from an EMBL/GenBank/DDBJ whole genome shotgun (WGS) entry which is preliminary data.</text>
</comment>
<sequence>MEVVTKVLSTPAHYPSCHKCSHRKHSRYTRRVADFPMSGKKVYLIILTTKWF</sequence>
<organism evidence="2 3">
    <name type="scientific">Thalassorhabdus alkalitolerans</name>
    <dbReference type="NCBI Taxonomy" id="2282697"/>
    <lineage>
        <taxon>Bacteria</taxon>
        <taxon>Bacillati</taxon>
        <taxon>Bacillota</taxon>
        <taxon>Bacilli</taxon>
        <taxon>Bacillales</taxon>
        <taxon>Bacillaceae</taxon>
        <taxon>Thalassorhabdus</taxon>
    </lineage>
</organism>
<dbReference type="Pfam" id="PF14690">
    <property type="entry name" value="Zn_ribbon_ISL3"/>
    <property type="match status" value="1"/>
</dbReference>
<dbReference type="EMBL" id="JBHSOZ010000003">
    <property type="protein sequence ID" value="MFC5711965.1"/>
    <property type="molecule type" value="Genomic_DNA"/>
</dbReference>
<dbReference type="Proteomes" id="UP001596142">
    <property type="component" value="Unassembled WGS sequence"/>
</dbReference>
<keyword evidence="3" id="KW-1185">Reference proteome</keyword>
<proteinExistence type="predicted"/>
<protein>
    <submittedName>
        <fullName evidence="2">Transposase family protein</fullName>
    </submittedName>
</protein>
<evidence type="ECO:0000313" key="3">
    <source>
        <dbReference type="Proteomes" id="UP001596142"/>
    </source>
</evidence>
<dbReference type="RefSeq" id="WP_385940451.1">
    <property type="nucleotide sequence ID" value="NZ_JBHSOZ010000003.1"/>
</dbReference>
<dbReference type="InterPro" id="IPR029261">
    <property type="entry name" value="Transposase_Znf"/>
</dbReference>
<reference evidence="3" key="1">
    <citation type="journal article" date="2019" name="Int. J. Syst. Evol. Microbiol.">
        <title>The Global Catalogue of Microorganisms (GCM) 10K type strain sequencing project: providing services to taxonomists for standard genome sequencing and annotation.</title>
        <authorList>
            <consortium name="The Broad Institute Genomics Platform"/>
            <consortium name="The Broad Institute Genome Sequencing Center for Infectious Disease"/>
            <person name="Wu L."/>
            <person name="Ma J."/>
        </authorList>
    </citation>
    <scope>NUCLEOTIDE SEQUENCE [LARGE SCALE GENOMIC DNA]</scope>
    <source>
        <strain evidence="3">CECT 7184</strain>
    </source>
</reference>
<evidence type="ECO:0000259" key="1">
    <source>
        <dbReference type="Pfam" id="PF14690"/>
    </source>
</evidence>
<feature type="domain" description="Transposase IS204/IS1001/IS1096/IS1165 zinc-finger" evidence="1">
    <location>
        <begin position="15"/>
        <end position="46"/>
    </location>
</feature>
<accession>A0ABW0YKP5</accession>
<name>A0ABW0YKP5_9BACI</name>
<evidence type="ECO:0000313" key="2">
    <source>
        <dbReference type="EMBL" id="MFC5711965.1"/>
    </source>
</evidence>